<proteinExistence type="predicted"/>
<sequence>MNDYYYKLIIQYIHIKDRVILNKNNRYLMGEKKKQKWLNHYILILLHNGYTCFRYCVCHVADQEDLYHYYISLTNQLI</sequence>
<dbReference type="AlphaFoldDB" id="A0A6C0KKD7"/>
<dbReference type="EMBL" id="MN740923">
    <property type="protein sequence ID" value="QHU18079.1"/>
    <property type="molecule type" value="Genomic_DNA"/>
</dbReference>
<protein>
    <submittedName>
        <fullName evidence="1">Uncharacterized protein</fullName>
    </submittedName>
</protein>
<reference evidence="1" key="1">
    <citation type="journal article" date="2020" name="Nature">
        <title>Giant virus diversity and host interactions through global metagenomics.</title>
        <authorList>
            <person name="Schulz F."/>
            <person name="Roux S."/>
            <person name="Paez-Espino D."/>
            <person name="Jungbluth S."/>
            <person name="Walsh D.A."/>
            <person name="Denef V.J."/>
            <person name="McMahon K.D."/>
            <person name="Konstantinidis K.T."/>
            <person name="Eloe-Fadrosh E.A."/>
            <person name="Kyrpides N.C."/>
            <person name="Woyke T."/>
        </authorList>
    </citation>
    <scope>NUCLEOTIDE SEQUENCE</scope>
    <source>
        <strain evidence="1">GVMAG-S-3300012919-55</strain>
    </source>
</reference>
<organism evidence="1">
    <name type="scientific">viral metagenome</name>
    <dbReference type="NCBI Taxonomy" id="1070528"/>
    <lineage>
        <taxon>unclassified sequences</taxon>
        <taxon>metagenomes</taxon>
        <taxon>organismal metagenomes</taxon>
    </lineage>
</organism>
<evidence type="ECO:0000313" key="1">
    <source>
        <dbReference type="EMBL" id="QHU18079.1"/>
    </source>
</evidence>
<name>A0A6C0KKD7_9ZZZZ</name>
<accession>A0A6C0KKD7</accession>